<dbReference type="Pfam" id="PF00593">
    <property type="entry name" value="TonB_dep_Rec_b-barrel"/>
    <property type="match status" value="1"/>
</dbReference>
<keyword evidence="6 8" id="KW-0472">Membrane</keyword>
<dbReference type="SUPFAM" id="SSF56935">
    <property type="entry name" value="Porins"/>
    <property type="match status" value="1"/>
</dbReference>
<evidence type="ECO:0000256" key="8">
    <source>
        <dbReference type="PROSITE-ProRule" id="PRU01360"/>
    </source>
</evidence>
<dbReference type="Gene3D" id="2.170.130.10">
    <property type="entry name" value="TonB-dependent receptor, plug domain"/>
    <property type="match status" value="1"/>
</dbReference>
<keyword evidence="11" id="KW-0732">Signal</keyword>
<evidence type="ECO:0000256" key="1">
    <source>
        <dbReference type="ARBA" id="ARBA00004571"/>
    </source>
</evidence>
<evidence type="ECO:0000259" key="12">
    <source>
        <dbReference type="Pfam" id="PF00593"/>
    </source>
</evidence>
<feature type="chain" id="PRO_5037077028" evidence="11">
    <location>
        <begin position="23"/>
        <end position="1033"/>
    </location>
</feature>
<sequence>MHRRQKAALFLTTILAMPGALIGGIAAAQTIPAAPVTEKPAPMEVSADQAQEPNAAAMPSLSDPAQDGTPFSDPSTDTSADDLVVATGTRLPTNDPTSDVRVYTAEDIRALGVSNVQDFIRTLPQNQASVGTGLNNRSETEVRFDDGGLGGLGVGGINLRGLGTKNTLVLLNGRRIAGAAGIEEGFANINNIPLAAIDRVEISLGGGSSVYGSDALGGVVNFILKRGYNGYSVTSRAELSSTGAHTAQWTGSAARSWGSGSITATASYSRIRPVQNAKLGYTTHDFSGRITPEQLAAAGRTNFPLDQRSPSDGAQPAALALSYSVPSADPDGFPAFFDETLQWRGGVNHSNPTFAGLGPFDYRTSPSIIPRDGGEFMSNLGFSASIDQRVTDRLRLTIDYLGSVNTSTLRDVQDVLKLENVPLDQAYSPIKLSDLRPGAQDAFFSAYYYPTAEYASGKIPRGYQETTGRSHTLTGGLIYDFSRDTVVRANYTWSRTSSKGSQQGLTNISFYNPINGVCGADDGVRNTMEIADIDAVAARQCAAIRSSDPNEAFNFLSDGTATTGAPIDVFFVNQRQLNNSSSQHSGDALFTAAPFSLPAGKVRIAIGAEYRTSTVDGERIRSETFSTPSGVTVTRASLRPATNDVGAAYVELRLPLIGRDMNVPLIQTLDISANARYDRYTYKGPIGTVDNIPYAEGGEVIEGKSKFDRVSPRIGVAWTPVSGLSFRGSWSSNFTPPPFSSLYNVTSGQETTAFLLQDPLSPDGDAIEFREIPLFLEGNPLLKPETSQSYQLNANWTPAGTLSGLNIETSYYKTRIKDQIGSSIELFSIVSADLYFGNPEFFQRGADGEIRSQTIKSLNIGRLETESIEVKADYSIYTSFGTITPSLFYLRNLRQKRTPVAGGEAPDLTGTARGMDRYKIIGYLDYQGRQFSARLTGRYTPAYLNNYGVTFIEGVPFDADFDGTPDGSFPVKSLTTFDLSVAWNYSQTISINAGGRNIFDAAPPFALIERRPFDASRYDIRGRVLYLEARMSF</sequence>
<feature type="domain" description="TonB-dependent receptor plug" evidence="13">
    <location>
        <begin position="95"/>
        <end position="219"/>
    </location>
</feature>
<dbReference type="PANTHER" id="PTHR47234">
    <property type="match status" value="1"/>
</dbReference>
<dbReference type="InterPro" id="IPR012910">
    <property type="entry name" value="Plug_dom"/>
</dbReference>
<evidence type="ECO:0000256" key="10">
    <source>
        <dbReference type="SAM" id="MobiDB-lite"/>
    </source>
</evidence>
<keyword evidence="4 8" id="KW-0812">Transmembrane</keyword>
<proteinExistence type="inferred from homology"/>
<dbReference type="RefSeq" id="WP_202093850.1">
    <property type="nucleotide sequence ID" value="NZ_CP061035.1"/>
</dbReference>
<dbReference type="PANTHER" id="PTHR47234:SF2">
    <property type="entry name" value="TONB-DEPENDENT RECEPTOR"/>
    <property type="match status" value="1"/>
</dbReference>
<protein>
    <submittedName>
        <fullName evidence="14">TonB-dependent receptor</fullName>
    </submittedName>
</protein>
<comment type="similarity">
    <text evidence="8 9">Belongs to the TonB-dependent receptor family.</text>
</comment>
<keyword evidence="5 9" id="KW-0798">TonB box</keyword>
<evidence type="ECO:0000256" key="11">
    <source>
        <dbReference type="SAM" id="SignalP"/>
    </source>
</evidence>
<evidence type="ECO:0000256" key="2">
    <source>
        <dbReference type="ARBA" id="ARBA00022448"/>
    </source>
</evidence>
<dbReference type="Pfam" id="PF07715">
    <property type="entry name" value="Plug"/>
    <property type="match status" value="1"/>
</dbReference>
<feature type="domain" description="TonB-dependent receptor-like beta-barrel" evidence="12">
    <location>
        <begin position="443"/>
        <end position="998"/>
    </location>
</feature>
<dbReference type="Gene3D" id="2.40.170.20">
    <property type="entry name" value="TonB-dependent receptor, beta-barrel domain"/>
    <property type="match status" value="1"/>
</dbReference>
<name>A0A974NUN4_9SPHN</name>
<evidence type="ECO:0000256" key="6">
    <source>
        <dbReference type="ARBA" id="ARBA00023136"/>
    </source>
</evidence>
<evidence type="ECO:0000256" key="3">
    <source>
        <dbReference type="ARBA" id="ARBA00022452"/>
    </source>
</evidence>
<reference evidence="15" key="1">
    <citation type="submission" date="2020-09" db="EMBL/GenBank/DDBJ databases">
        <title>Sphingomonas sp., a new species isolated from pork steak.</title>
        <authorList>
            <person name="Heidler von Heilborn D."/>
        </authorList>
    </citation>
    <scope>NUCLEOTIDE SEQUENCE [LARGE SCALE GENOMIC DNA]</scope>
</reference>
<keyword evidence="7 8" id="KW-0998">Cell outer membrane</keyword>
<feature type="signal peptide" evidence="11">
    <location>
        <begin position="1"/>
        <end position="22"/>
    </location>
</feature>
<evidence type="ECO:0000256" key="4">
    <source>
        <dbReference type="ARBA" id="ARBA00022692"/>
    </source>
</evidence>
<accession>A0A974NUN4</accession>
<dbReference type="InterPro" id="IPR000531">
    <property type="entry name" value="Beta-barrel_TonB"/>
</dbReference>
<evidence type="ECO:0000313" key="15">
    <source>
        <dbReference type="Proteomes" id="UP000595894"/>
    </source>
</evidence>
<dbReference type="KEGG" id="sari:H5J25_00770"/>
<dbReference type="EMBL" id="CP061035">
    <property type="protein sequence ID" value="QQV77404.1"/>
    <property type="molecule type" value="Genomic_DNA"/>
</dbReference>
<dbReference type="InterPro" id="IPR037066">
    <property type="entry name" value="Plug_dom_sf"/>
</dbReference>
<dbReference type="InterPro" id="IPR036942">
    <property type="entry name" value="Beta-barrel_TonB_sf"/>
</dbReference>
<dbReference type="AlphaFoldDB" id="A0A974NUN4"/>
<evidence type="ECO:0000256" key="9">
    <source>
        <dbReference type="RuleBase" id="RU003357"/>
    </source>
</evidence>
<keyword evidence="2 8" id="KW-0813">Transport</keyword>
<dbReference type="PROSITE" id="PS52016">
    <property type="entry name" value="TONB_DEPENDENT_REC_3"/>
    <property type="match status" value="1"/>
</dbReference>
<feature type="region of interest" description="Disordered" evidence="10">
    <location>
        <begin position="52"/>
        <end position="80"/>
    </location>
</feature>
<organism evidence="14 15">
    <name type="scientific">Sphingomonas aliaeris</name>
    <dbReference type="NCBI Taxonomy" id="2759526"/>
    <lineage>
        <taxon>Bacteria</taxon>
        <taxon>Pseudomonadati</taxon>
        <taxon>Pseudomonadota</taxon>
        <taxon>Alphaproteobacteria</taxon>
        <taxon>Sphingomonadales</taxon>
        <taxon>Sphingomonadaceae</taxon>
        <taxon>Sphingomonas</taxon>
    </lineage>
</organism>
<gene>
    <name evidence="14" type="ORF">H5J25_00770</name>
</gene>
<keyword evidence="15" id="KW-1185">Reference proteome</keyword>
<dbReference type="GO" id="GO:0009279">
    <property type="term" value="C:cell outer membrane"/>
    <property type="evidence" value="ECO:0007669"/>
    <property type="project" value="UniProtKB-SubCell"/>
</dbReference>
<keyword evidence="14" id="KW-0675">Receptor</keyword>
<dbReference type="Proteomes" id="UP000595894">
    <property type="component" value="Chromosome"/>
</dbReference>
<dbReference type="InterPro" id="IPR039426">
    <property type="entry name" value="TonB-dep_rcpt-like"/>
</dbReference>
<keyword evidence="3 8" id="KW-1134">Transmembrane beta strand</keyword>
<evidence type="ECO:0000313" key="14">
    <source>
        <dbReference type="EMBL" id="QQV77404.1"/>
    </source>
</evidence>
<evidence type="ECO:0000256" key="7">
    <source>
        <dbReference type="ARBA" id="ARBA00023237"/>
    </source>
</evidence>
<evidence type="ECO:0000259" key="13">
    <source>
        <dbReference type="Pfam" id="PF07715"/>
    </source>
</evidence>
<evidence type="ECO:0000256" key="5">
    <source>
        <dbReference type="ARBA" id="ARBA00023077"/>
    </source>
</evidence>
<comment type="subcellular location">
    <subcellularLocation>
        <location evidence="1 8">Cell outer membrane</location>
        <topology evidence="1 8">Multi-pass membrane protein</topology>
    </subcellularLocation>
</comment>